<dbReference type="SUPFAM" id="SSF47226">
    <property type="entry name" value="Histidine-containing phosphotransfer domain, HPT domain"/>
    <property type="match status" value="1"/>
</dbReference>
<dbReference type="InterPro" id="IPR036641">
    <property type="entry name" value="HPT_dom_sf"/>
</dbReference>
<feature type="domain" description="HPt" evidence="2">
    <location>
        <begin position="19"/>
        <end position="123"/>
    </location>
</feature>
<name>M1MXG0_9CLOT</name>
<dbReference type="PROSITE" id="PS50894">
    <property type="entry name" value="HPT"/>
    <property type="match status" value="1"/>
</dbReference>
<reference evidence="3 4" key="1">
    <citation type="submission" date="2013-02" db="EMBL/GenBank/DDBJ databases">
        <title>Genome sequence of Clostridium saccharoperbutylacetonicum N1-4(HMT).</title>
        <authorList>
            <person name="Poehlein A."/>
            <person name="Daniel R."/>
        </authorList>
    </citation>
    <scope>NUCLEOTIDE SEQUENCE [LARGE SCALE GENOMIC DNA]</scope>
    <source>
        <strain evidence="4">N1-4(HMT)</strain>
    </source>
</reference>
<dbReference type="Gene3D" id="1.20.120.160">
    <property type="entry name" value="HPT domain"/>
    <property type="match status" value="1"/>
</dbReference>
<keyword evidence="1" id="KW-0597">Phosphoprotein</keyword>
<gene>
    <name evidence="3" type="ORF">Cspa_c54810</name>
</gene>
<dbReference type="RefSeq" id="WP_015395533.1">
    <property type="nucleotide sequence ID" value="NC_020291.1"/>
</dbReference>
<protein>
    <recommendedName>
        <fullName evidence="2">HPt domain-containing protein</fullName>
    </recommendedName>
</protein>
<dbReference type="AlphaFoldDB" id="M1MXG0"/>
<sequence length="123" mass="14250">MNFNCKYDIIGFSTDLGLSIKEISELYYELINELNLALLELKTLVDGQDYTKIQNIIHNIKGVSGNYRINDIYNETTRINDLLSSNDYSTLKKDLTNLFAICIDAQNEIRFFFEQALKIKLLI</sequence>
<dbReference type="KEGG" id="csr:Cspa_c54810"/>
<accession>M1MXG0</accession>
<proteinExistence type="predicted"/>
<organism evidence="3 4">
    <name type="scientific">Clostridium saccharoperbutylacetonicum N1-4(HMT)</name>
    <dbReference type="NCBI Taxonomy" id="931276"/>
    <lineage>
        <taxon>Bacteria</taxon>
        <taxon>Bacillati</taxon>
        <taxon>Bacillota</taxon>
        <taxon>Clostridia</taxon>
        <taxon>Eubacteriales</taxon>
        <taxon>Clostridiaceae</taxon>
        <taxon>Clostridium</taxon>
    </lineage>
</organism>
<dbReference type="OrthoDB" id="1798273at2"/>
<evidence type="ECO:0000259" key="2">
    <source>
        <dbReference type="PROSITE" id="PS50894"/>
    </source>
</evidence>
<dbReference type="HOGENOM" id="CLU_2045563_0_0_9"/>
<feature type="modified residue" description="Phosphohistidine" evidence="1">
    <location>
        <position position="58"/>
    </location>
</feature>
<dbReference type="eggNOG" id="ENOG502ZIRC">
    <property type="taxonomic scope" value="Bacteria"/>
</dbReference>
<dbReference type="InterPro" id="IPR008207">
    <property type="entry name" value="Sig_transdc_His_kin_Hpt_dom"/>
</dbReference>
<dbReference type="EMBL" id="CP004121">
    <property type="protein sequence ID" value="AGF59226.1"/>
    <property type="molecule type" value="Genomic_DNA"/>
</dbReference>
<evidence type="ECO:0000256" key="1">
    <source>
        <dbReference type="PROSITE-ProRule" id="PRU00110"/>
    </source>
</evidence>
<dbReference type="Proteomes" id="UP000011728">
    <property type="component" value="Chromosome"/>
</dbReference>
<dbReference type="STRING" id="36745.CLSAP_52270"/>
<dbReference type="PATRIC" id="fig|931276.5.peg.5538"/>
<dbReference type="GO" id="GO:0000160">
    <property type="term" value="P:phosphorelay signal transduction system"/>
    <property type="evidence" value="ECO:0007669"/>
    <property type="project" value="InterPro"/>
</dbReference>
<evidence type="ECO:0000313" key="4">
    <source>
        <dbReference type="Proteomes" id="UP000011728"/>
    </source>
</evidence>
<keyword evidence="4" id="KW-1185">Reference proteome</keyword>
<evidence type="ECO:0000313" key="3">
    <source>
        <dbReference type="EMBL" id="AGF59226.1"/>
    </source>
</evidence>